<proteinExistence type="predicted"/>
<evidence type="ECO:0000256" key="1">
    <source>
        <dbReference type="SAM" id="Phobius"/>
    </source>
</evidence>
<keyword evidence="3" id="KW-1185">Reference proteome</keyword>
<name>A0A1H3YZL9_9BURK</name>
<dbReference type="AlphaFoldDB" id="A0A1H3YZL9"/>
<dbReference type="Pfam" id="PF07963">
    <property type="entry name" value="N_methyl"/>
    <property type="match status" value="1"/>
</dbReference>
<dbReference type="GeneID" id="34233189"/>
<dbReference type="SUPFAM" id="SSF54523">
    <property type="entry name" value="Pili subunits"/>
    <property type="match status" value="1"/>
</dbReference>
<dbReference type="InterPro" id="IPR045584">
    <property type="entry name" value="Pilin-like"/>
</dbReference>
<dbReference type="NCBIfam" id="TIGR02532">
    <property type="entry name" value="IV_pilin_GFxxxE"/>
    <property type="match status" value="1"/>
</dbReference>
<keyword evidence="1" id="KW-0812">Transmembrane</keyword>
<gene>
    <name evidence="2" type="ORF">SAMN05421875_106122</name>
</gene>
<keyword evidence="1" id="KW-1133">Transmembrane helix</keyword>
<accession>A0A1H3YZL9</accession>
<dbReference type="EMBL" id="FNQJ01000006">
    <property type="protein sequence ID" value="SEA16886.1"/>
    <property type="molecule type" value="Genomic_DNA"/>
</dbReference>
<dbReference type="STRING" id="592050.SAMN05421875_106122"/>
<evidence type="ECO:0000313" key="2">
    <source>
        <dbReference type="EMBL" id="SEA16886.1"/>
    </source>
</evidence>
<dbReference type="PROSITE" id="PS00409">
    <property type="entry name" value="PROKAR_NTER_METHYL"/>
    <property type="match status" value="1"/>
</dbReference>
<evidence type="ECO:0000313" key="3">
    <source>
        <dbReference type="Proteomes" id="UP000199002"/>
    </source>
</evidence>
<reference evidence="3" key="1">
    <citation type="submission" date="2016-10" db="EMBL/GenBank/DDBJ databases">
        <authorList>
            <person name="Varghese N."/>
            <person name="Submissions S."/>
        </authorList>
    </citation>
    <scope>NUCLEOTIDE SEQUENCE [LARGE SCALE GENOMIC DNA]</scope>
    <source>
        <strain evidence="3">DSM 25157</strain>
    </source>
</reference>
<keyword evidence="1" id="KW-0472">Membrane</keyword>
<dbReference type="Proteomes" id="UP000199002">
    <property type="component" value="Unassembled WGS sequence"/>
</dbReference>
<dbReference type="RefSeq" id="WP_092697659.1">
    <property type="nucleotide sequence ID" value="NZ_FNQJ01000006.1"/>
</dbReference>
<protein>
    <submittedName>
        <fullName evidence="2">General secretion pathway protein H</fullName>
    </submittedName>
</protein>
<sequence>MKPARPRPGTPWNWLCQATGAVPLPARSASRAAAQGGFTLLELLVVISIMALATAGVSLALRDGGQTQLEREAARLAALLESGRAQSRGTGVPVRWRADAQGFRFEGLPAGTLPTRWLDAGTTVRGPATLQLGPEPLIGPQQVLLTHQAHPERTLRVATDGLRPFAVEPLP</sequence>
<dbReference type="InterPro" id="IPR012902">
    <property type="entry name" value="N_methyl_site"/>
</dbReference>
<feature type="transmembrane region" description="Helical" evidence="1">
    <location>
        <begin position="38"/>
        <end position="61"/>
    </location>
</feature>
<organism evidence="2 3">
    <name type="scientific">Acidovorax soli</name>
    <dbReference type="NCBI Taxonomy" id="592050"/>
    <lineage>
        <taxon>Bacteria</taxon>
        <taxon>Pseudomonadati</taxon>
        <taxon>Pseudomonadota</taxon>
        <taxon>Betaproteobacteria</taxon>
        <taxon>Burkholderiales</taxon>
        <taxon>Comamonadaceae</taxon>
        <taxon>Acidovorax</taxon>
    </lineage>
</organism>